<comment type="caution">
    <text evidence="3">The sequence shown here is derived from an EMBL/GenBank/DDBJ whole genome shotgun (WGS) entry which is preliminary data.</text>
</comment>
<evidence type="ECO:0000313" key="3">
    <source>
        <dbReference type="EMBL" id="KAJ4442488.1"/>
    </source>
</evidence>
<dbReference type="InterPro" id="IPR029526">
    <property type="entry name" value="PGBD"/>
</dbReference>
<evidence type="ECO:0000313" key="4">
    <source>
        <dbReference type="Proteomes" id="UP001148838"/>
    </source>
</evidence>
<dbReference type="Proteomes" id="UP001148838">
    <property type="component" value="Unassembled WGS sequence"/>
</dbReference>
<dbReference type="PANTHER" id="PTHR46599:SF3">
    <property type="entry name" value="PIGGYBAC TRANSPOSABLE ELEMENT-DERIVED PROTEIN 4"/>
    <property type="match status" value="1"/>
</dbReference>
<feature type="domain" description="PiggyBac transposable element-derived protein" evidence="2">
    <location>
        <begin position="117"/>
        <end position="235"/>
    </location>
</feature>
<feature type="region of interest" description="Disordered" evidence="1">
    <location>
        <begin position="439"/>
        <end position="459"/>
    </location>
</feature>
<evidence type="ECO:0000256" key="1">
    <source>
        <dbReference type="SAM" id="MobiDB-lite"/>
    </source>
</evidence>
<name>A0ABQ8T953_PERAM</name>
<organism evidence="3 4">
    <name type="scientific">Periplaneta americana</name>
    <name type="common">American cockroach</name>
    <name type="synonym">Blatta americana</name>
    <dbReference type="NCBI Taxonomy" id="6978"/>
    <lineage>
        <taxon>Eukaryota</taxon>
        <taxon>Metazoa</taxon>
        <taxon>Ecdysozoa</taxon>
        <taxon>Arthropoda</taxon>
        <taxon>Hexapoda</taxon>
        <taxon>Insecta</taxon>
        <taxon>Pterygota</taxon>
        <taxon>Neoptera</taxon>
        <taxon>Polyneoptera</taxon>
        <taxon>Dictyoptera</taxon>
        <taxon>Blattodea</taxon>
        <taxon>Blattoidea</taxon>
        <taxon>Blattidae</taxon>
        <taxon>Blattinae</taxon>
        <taxon>Periplaneta</taxon>
    </lineage>
</organism>
<protein>
    <recommendedName>
        <fullName evidence="2">PiggyBac transposable element-derived protein domain-containing protein</fullName>
    </recommendedName>
</protein>
<dbReference type="PANTHER" id="PTHR46599">
    <property type="entry name" value="PIGGYBAC TRANSPOSABLE ELEMENT-DERIVED PROTEIN 4"/>
    <property type="match status" value="1"/>
</dbReference>
<dbReference type="EMBL" id="JAJSOF020000013">
    <property type="protein sequence ID" value="KAJ4442488.1"/>
    <property type="molecule type" value="Genomic_DNA"/>
</dbReference>
<gene>
    <name evidence="3" type="ORF">ANN_04074</name>
</gene>
<evidence type="ECO:0000259" key="2">
    <source>
        <dbReference type="Pfam" id="PF13843"/>
    </source>
</evidence>
<reference evidence="3 4" key="1">
    <citation type="journal article" date="2022" name="Allergy">
        <title>Genome assembly and annotation of Periplaneta americana reveal a comprehensive cockroach allergen profile.</title>
        <authorList>
            <person name="Wang L."/>
            <person name="Xiong Q."/>
            <person name="Saelim N."/>
            <person name="Wang L."/>
            <person name="Nong W."/>
            <person name="Wan A.T."/>
            <person name="Shi M."/>
            <person name="Liu X."/>
            <person name="Cao Q."/>
            <person name="Hui J.H.L."/>
            <person name="Sookrung N."/>
            <person name="Leung T.F."/>
            <person name="Tungtrongchitr A."/>
            <person name="Tsui S.K.W."/>
        </authorList>
    </citation>
    <scope>NUCLEOTIDE SEQUENCE [LARGE SCALE GENOMIC DNA]</scope>
    <source>
        <strain evidence="3">PWHHKU_190912</strain>
    </source>
</reference>
<dbReference type="Pfam" id="PF13843">
    <property type="entry name" value="DDE_Tnp_1_7"/>
    <property type="match status" value="1"/>
</dbReference>
<keyword evidence="4" id="KW-1185">Reference proteome</keyword>
<accession>A0ABQ8T953</accession>
<proteinExistence type="predicted"/>
<sequence length="481" mass="53937">MDLREVGYDDRDWINLAQDRDRWRAYRLINKMTNLATGVAQSAEALVFWSGARSGVDSIHAWADYLVGFFPNRKANVSAADRFSSMEKSTISSGIEPATVLLGNLRFNRDDTECSTDDILHTIINHTNKKLDEMAASYGETATFTRHLDELELKAFIGLVFLAGIFKSNHEDVDSFFATEGTGRDIFRATMTKERYLFLLSALRFDNIETREERKRQGNKLAAISEVFDRTNRNVTGDDWFTSVELMDELRKIGLMYIGTVRKKKKKKEILPQILPDKKREVGSTKFGFTRDKTIVSFVPKKSKAGIWCLPCTTTVHQSEDDVAFAHTAATRNTRLYAVYVAGLCARVILNSESSAMTNLRKIRSGTGSRTRDHSDLRDERFFQQRYVGTGSTGPAWTGLIKKGVKGPVPTFNLLCAALEPKSDGKGVRGSEASFETGVRLEVPARERPSPESRVARSWGPDKFSGLSLKAGVSRYCELSD</sequence>
<feature type="compositionally biased region" description="Basic and acidic residues" evidence="1">
    <location>
        <begin position="443"/>
        <end position="455"/>
    </location>
</feature>